<accession>A0A0H5BGS9</accession>
<evidence type="ECO:0000313" key="1">
    <source>
        <dbReference type="EMBL" id="BAS01411.1"/>
    </source>
</evidence>
<keyword evidence="1" id="KW-0687">Ribonucleoprotein</keyword>
<protein>
    <submittedName>
        <fullName evidence="1">Ribosomal protein L9-2</fullName>
    </submittedName>
</protein>
<sequence>MIMLFNPDYKSILPVYLIKKPWYLAEGYYKNTYFNKKKNNFFFKNKIIFEKIKNNIVKHFTHMNKFIKCFYIKPNDKIYICEFFRLKIKKKNNFVKKIKFNKMLELKKEKVILNYGKLKYAIYSLIKEYRKCFFKKCLFCVIYLHKKPINR</sequence>
<name>A0A0H5BGS9_9EUKA</name>
<keyword evidence="1" id="KW-0689">Ribosomal protein</keyword>
<dbReference type="AlphaFoldDB" id="A0A0H5BGS9"/>
<gene>
    <name evidence="1" type="primary">rpl9-2</name>
</gene>
<organism evidence="1">
    <name type="scientific">Lotharella vacuolata</name>
    <dbReference type="NCBI Taxonomy" id="74820"/>
    <lineage>
        <taxon>Eukaryota</taxon>
        <taxon>Sar</taxon>
        <taxon>Rhizaria</taxon>
        <taxon>Cercozoa</taxon>
        <taxon>Chlorarachniophyceae</taxon>
        <taxon>Lotharella</taxon>
    </lineage>
</organism>
<reference evidence="1" key="1">
    <citation type="journal article" date="2015" name="Genome Biol. Evol.">
        <title>Nucleomorph Genome Sequences of Two Chlorarachniophytes, Amorphochlora amoebiformis and Lotharella vacuolata.</title>
        <authorList>
            <person name="Suzuki S."/>
            <person name="Shirato S."/>
            <person name="Hirakawa Y."/>
            <person name="Ishida K."/>
        </authorList>
    </citation>
    <scope>NUCLEOTIDE SEQUENCE</scope>
    <source>
        <strain evidence="1">CCMP240</strain>
    </source>
</reference>
<keyword evidence="1" id="KW-0542">Nucleomorph</keyword>
<dbReference type="EMBL" id="AB996599">
    <property type="protein sequence ID" value="BAS01411.1"/>
    <property type="molecule type" value="Genomic_DNA"/>
</dbReference>
<proteinExistence type="predicted"/>
<dbReference type="GO" id="GO:0005840">
    <property type="term" value="C:ribosome"/>
    <property type="evidence" value="ECO:0007669"/>
    <property type="project" value="UniProtKB-KW"/>
</dbReference>
<geneLocation type="nucleomorph" evidence="1"/>